<keyword evidence="2" id="KW-0328">Glycosyltransferase</keyword>
<dbReference type="PANTHER" id="PTHR31306">
    <property type="entry name" value="ALPHA-1,6-MANNOSYLTRANSFERASE MNN11-RELATED"/>
    <property type="match status" value="1"/>
</dbReference>
<dbReference type="Pfam" id="PF05637">
    <property type="entry name" value="Glyco_transf_34"/>
    <property type="match status" value="1"/>
</dbReference>
<evidence type="ECO:0000313" key="5">
    <source>
        <dbReference type="EMBL" id="KAF2845331.1"/>
    </source>
</evidence>
<dbReference type="Gene3D" id="3.90.550.10">
    <property type="entry name" value="Spore Coat Polysaccharide Biosynthesis Protein SpsA, Chain A"/>
    <property type="match status" value="1"/>
</dbReference>
<dbReference type="EMBL" id="MU006349">
    <property type="protein sequence ID" value="KAF2845331.1"/>
    <property type="molecule type" value="Genomic_DNA"/>
</dbReference>
<comment type="similarity">
    <text evidence="1">Belongs to the glycosyltransferase 34 family.</text>
</comment>
<dbReference type="AlphaFoldDB" id="A0A6A7AQ23"/>
<protein>
    <submittedName>
        <fullName evidence="5">Glycosyltransferase family 34 protein</fullName>
    </submittedName>
</protein>
<dbReference type="Proteomes" id="UP000799423">
    <property type="component" value="Unassembled WGS sequence"/>
</dbReference>
<dbReference type="PANTHER" id="PTHR31306:SF4">
    <property type="entry name" value="ALPHA-1,2-GALACTOSYLTRANSFERASE"/>
    <property type="match status" value="1"/>
</dbReference>
<proteinExistence type="inferred from homology"/>
<organism evidence="5 6">
    <name type="scientific">Plenodomus tracheiphilus IPT5</name>
    <dbReference type="NCBI Taxonomy" id="1408161"/>
    <lineage>
        <taxon>Eukaryota</taxon>
        <taxon>Fungi</taxon>
        <taxon>Dikarya</taxon>
        <taxon>Ascomycota</taxon>
        <taxon>Pezizomycotina</taxon>
        <taxon>Dothideomycetes</taxon>
        <taxon>Pleosporomycetidae</taxon>
        <taxon>Pleosporales</taxon>
        <taxon>Pleosporineae</taxon>
        <taxon>Leptosphaeriaceae</taxon>
        <taxon>Plenodomus</taxon>
    </lineage>
</organism>
<accession>A0A6A7AQ23</accession>
<evidence type="ECO:0000256" key="3">
    <source>
        <dbReference type="ARBA" id="ARBA00022679"/>
    </source>
</evidence>
<feature type="transmembrane region" description="Helical" evidence="4">
    <location>
        <begin position="24"/>
        <end position="43"/>
    </location>
</feature>
<keyword evidence="4" id="KW-1133">Transmembrane helix</keyword>
<evidence type="ECO:0000256" key="4">
    <source>
        <dbReference type="SAM" id="Phobius"/>
    </source>
</evidence>
<evidence type="ECO:0000256" key="2">
    <source>
        <dbReference type="ARBA" id="ARBA00022676"/>
    </source>
</evidence>
<evidence type="ECO:0000313" key="6">
    <source>
        <dbReference type="Proteomes" id="UP000799423"/>
    </source>
</evidence>
<dbReference type="GO" id="GO:0006487">
    <property type="term" value="P:protein N-linked glycosylation"/>
    <property type="evidence" value="ECO:0007669"/>
    <property type="project" value="TreeGrafter"/>
</dbReference>
<dbReference type="InterPro" id="IPR008630">
    <property type="entry name" value="Glyco_trans_34"/>
</dbReference>
<keyword evidence="3" id="KW-0808">Transferase</keyword>
<dbReference type="GO" id="GO:0000139">
    <property type="term" value="C:Golgi membrane"/>
    <property type="evidence" value="ECO:0007669"/>
    <property type="project" value="TreeGrafter"/>
</dbReference>
<keyword evidence="4" id="KW-0472">Membrane</keyword>
<keyword evidence="4" id="KW-0812">Transmembrane</keyword>
<gene>
    <name evidence="5" type="ORF">T440DRAFT_522758</name>
</gene>
<evidence type="ECO:0000256" key="1">
    <source>
        <dbReference type="ARBA" id="ARBA00005664"/>
    </source>
</evidence>
<dbReference type="OrthoDB" id="205108at2759"/>
<reference evidence="5" key="1">
    <citation type="submission" date="2020-01" db="EMBL/GenBank/DDBJ databases">
        <authorList>
            <consortium name="DOE Joint Genome Institute"/>
            <person name="Haridas S."/>
            <person name="Albert R."/>
            <person name="Binder M."/>
            <person name="Bloem J."/>
            <person name="Labutti K."/>
            <person name="Salamov A."/>
            <person name="Andreopoulos B."/>
            <person name="Baker S.E."/>
            <person name="Barry K."/>
            <person name="Bills G."/>
            <person name="Bluhm B.H."/>
            <person name="Cannon C."/>
            <person name="Castanera R."/>
            <person name="Culley D.E."/>
            <person name="Daum C."/>
            <person name="Ezra D."/>
            <person name="Gonzalez J.B."/>
            <person name="Henrissat B."/>
            <person name="Kuo A."/>
            <person name="Liang C."/>
            <person name="Lipzen A."/>
            <person name="Lutzoni F."/>
            <person name="Magnuson J."/>
            <person name="Mondo S."/>
            <person name="Nolan M."/>
            <person name="Ohm R."/>
            <person name="Pangilinan J."/>
            <person name="Park H.-J."/>
            <person name="Ramirez L."/>
            <person name="Alfaro M."/>
            <person name="Sun H."/>
            <person name="Tritt A."/>
            <person name="Yoshinaga Y."/>
            <person name="Zwiers L.-H."/>
            <person name="Turgeon B.G."/>
            <person name="Goodwin S.B."/>
            <person name="Spatafora J.W."/>
            <person name="Crous P.W."/>
            <person name="Grigoriev I.V."/>
        </authorList>
    </citation>
    <scope>NUCLEOTIDE SEQUENCE</scope>
    <source>
        <strain evidence="5">IPT5</strain>
    </source>
</reference>
<dbReference type="GO" id="GO:0016757">
    <property type="term" value="F:glycosyltransferase activity"/>
    <property type="evidence" value="ECO:0007669"/>
    <property type="project" value="UniProtKB-KW"/>
</dbReference>
<dbReference type="InterPro" id="IPR029044">
    <property type="entry name" value="Nucleotide-diphossugar_trans"/>
</dbReference>
<name>A0A6A7AQ23_9PLEO</name>
<sequence>MLAQSASFRTSPTMQILQSMPRKSIILGFSLVTLSILLFHFYAEVPISYYRAYAPGSPSPVPAAQTQNDVPQPGFFKDQPEWDWDVPEYSNGWKGYARTPRPRDVVLLTASDGGGHNSAIPNVLERVLEDREAYCEKHGYTSLWLNTSRYDIGDAHRTWSKVPAVAEAFSLYPTAEWIFLLDTDIILMTPGYDIIESILSPSAISSGLLLNTPILDGKLKKNPTHIRTPTSYRVQDVDILITQDHQFVNTGAMFFRRSAFTRYLLEIMTDYSMLMGHEHNGAEQDSLKHLLLEHELVRKHVGIYPQRKFNAYAQGGDAMGWRDGDLLVHLAGCWVKKKCAVMFEEFWGKRGFEGVWKVDKSHGDGVKGGLVKDEGAN</sequence>
<keyword evidence="6" id="KW-1185">Reference proteome</keyword>